<dbReference type="Pfam" id="PF10363">
    <property type="entry name" value="RTP1_C1"/>
    <property type="match status" value="1"/>
</dbReference>
<evidence type="ECO:0000259" key="4">
    <source>
        <dbReference type="Pfam" id="PF10363"/>
    </source>
</evidence>
<evidence type="ECO:0000313" key="6">
    <source>
        <dbReference type="Proteomes" id="UP000235672"/>
    </source>
</evidence>
<keyword evidence="6" id="KW-1185">Reference proteome</keyword>
<dbReference type="OrthoDB" id="39591at2759"/>
<evidence type="ECO:0000256" key="1">
    <source>
        <dbReference type="ARBA" id="ARBA00005724"/>
    </source>
</evidence>
<evidence type="ECO:0000259" key="3">
    <source>
        <dbReference type="Pfam" id="PF10304"/>
    </source>
</evidence>
<feature type="region of interest" description="Disordered" evidence="2">
    <location>
        <begin position="690"/>
        <end position="727"/>
    </location>
</feature>
<dbReference type="Pfam" id="PF10304">
    <property type="entry name" value="RTP1_C2"/>
    <property type="match status" value="1"/>
</dbReference>
<evidence type="ECO:0000313" key="5">
    <source>
        <dbReference type="EMBL" id="PMD27666.1"/>
    </source>
</evidence>
<dbReference type="InterPro" id="IPR019414">
    <property type="entry name" value="Rtp1_C2"/>
</dbReference>
<dbReference type="STRING" id="1745343.A0A2J6QN35"/>
<name>A0A2J6QN35_9HELO</name>
<dbReference type="AlphaFoldDB" id="A0A2J6QN35"/>
<accession>A0A2J6QN35</accession>
<proteinExistence type="inferred from homology"/>
<comment type="similarity">
    <text evidence="1">Belongs to the Tango6 family.</text>
</comment>
<feature type="domain" description="RNA polymerase II assembly factor Rtp1 C-terminal" evidence="3">
    <location>
        <begin position="834"/>
        <end position="864"/>
    </location>
</feature>
<sequence length="910" mass="100758">MTDKRSEKEAQPPLMDRILQCGKQAFDPELSWEARKANVPAFSTLLESSSTLALMPVLNLLVQPDRVQPWLRTPLISALARLPLRPRGVQHTIEFILSVHPSSTANNASATVGRGASISHEALNAASRLLSSPPVSMSPEKWFYGIAPQLLSLLDGEGEPEMDKAAAFVIGFGILGRKQFGAPGMPGWKAFVEPILASIDPTLSTTVSLKQPSDDVETLGSRKILVSAPDVSKGLRRLSTLLTSHPHPSLTKRLLHLVLLPLWSLSSWPDGNESTGKCYREPAKKLLRTFIQLSSGTKESSKTERPRPNLLKILLQNLLFKGRSAKNVKPWMYSTAPDGGIEIQDVTRNELEDNAGSDLDLARLDTTIDAFMDLLQTVPDLKSEVSELFMNLCMKWLARSTKDRTKPVLINLEPSSENDNPRNSLIEVKVMQKMMSTFPDRLVEDSTQVLDLVGQILSDFVTSSVTSSEDTAAVALSLLNIVLTSPRHQVTPGKEARLESIQNSLSSISRKRDLEISSTAQSLLLLLKYQNMIEEPIALNMSTPTDRQLEDRKSYGLAMSYLTGTDSPPPVRAQGLEIISDLVRNSSPIIDVPALLALFSSLLQDSEEYIYLRVIKSLIQLSQKHPKAVMKDLIDRYVDPNEEYELDQRLRLGEALLQVIENNALAFSGDTAQAVSQGLLFISSRRGYRPKTEKQQEKANKLKRKQNEEAEEAWGGEVPQLNDTLDPKTEEENEILSQIVTGWESKRGAEDIRIRASAISILGSGIAANIAGVESKILSTAVDLSIHILTLEPEPEKGILRRAAILMIMSFVRAMDAPRAEGKRLAFSFAGQSLEDVQRILEYVEASDNDGLVRQHARDVIEGLRAWQINALLPPQKEQTEIQELAGLSIHPRVDENSIGRVRPRIEEVE</sequence>
<dbReference type="InterPro" id="IPR019451">
    <property type="entry name" value="Rtp1_C1"/>
</dbReference>
<dbReference type="Proteomes" id="UP000235672">
    <property type="component" value="Unassembled WGS sequence"/>
</dbReference>
<dbReference type="EMBL" id="KZ613465">
    <property type="protein sequence ID" value="PMD27666.1"/>
    <property type="molecule type" value="Genomic_DNA"/>
</dbReference>
<dbReference type="InterPro" id="IPR039600">
    <property type="entry name" value="TANGO6/Rtp1"/>
</dbReference>
<reference evidence="5 6" key="1">
    <citation type="submission" date="2016-05" db="EMBL/GenBank/DDBJ databases">
        <title>A degradative enzymes factory behind the ericoid mycorrhizal symbiosis.</title>
        <authorList>
            <consortium name="DOE Joint Genome Institute"/>
            <person name="Martino E."/>
            <person name="Morin E."/>
            <person name="Grelet G."/>
            <person name="Kuo A."/>
            <person name="Kohler A."/>
            <person name="Daghino S."/>
            <person name="Barry K."/>
            <person name="Choi C."/>
            <person name="Cichocki N."/>
            <person name="Clum A."/>
            <person name="Copeland A."/>
            <person name="Hainaut M."/>
            <person name="Haridas S."/>
            <person name="Labutti K."/>
            <person name="Lindquist E."/>
            <person name="Lipzen A."/>
            <person name="Khouja H.-R."/>
            <person name="Murat C."/>
            <person name="Ohm R."/>
            <person name="Olson A."/>
            <person name="Spatafora J."/>
            <person name="Veneault-Fourrey C."/>
            <person name="Henrissat B."/>
            <person name="Grigoriev I."/>
            <person name="Martin F."/>
            <person name="Perotto S."/>
        </authorList>
    </citation>
    <scope>NUCLEOTIDE SEQUENCE [LARGE SCALE GENOMIC DNA]</scope>
    <source>
        <strain evidence="5 6">UAMH 7357</strain>
    </source>
</reference>
<dbReference type="SUPFAM" id="SSF48371">
    <property type="entry name" value="ARM repeat"/>
    <property type="match status" value="1"/>
</dbReference>
<dbReference type="InterPro" id="IPR016024">
    <property type="entry name" value="ARM-type_fold"/>
</dbReference>
<gene>
    <name evidence="5" type="ORF">NA56DRAFT_615559</name>
</gene>
<evidence type="ECO:0008006" key="7">
    <source>
        <dbReference type="Google" id="ProtNLM"/>
    </source>
</evidence>
<organism evidence="5 6">
    <name type="scientific">Hyaloscypha hepaticicola</name>
    <dbReference type="NCBI Taxonomy" id="2082293"/>
    <lineage>
        <taxon>Eukaryota</taxon>
        <taxon>Fungi</taxon>
        <taxon>Dikarya</taxon>
        <taxon>Ascomycota</taxon>
        <taxon>Pezizomycotina</taxon>
        <taxon>Leotiomycetes</taxon>
        <taxon>Helotiales</taxon>
        <taxon>Hyaloscyphaceae</taxon>
        <taxon>Hyaloscypha</taxon>
    </lineage>
</organism>
<protein>
    <recommendedName>
        <fullName evidence="7">ARM repeat-containing protein</fullName>
    </recommendedName>
</protein>
<feature type="domain" description="RNA polymerase II assembly factor Rtp1 C-terminal" evidence="4">
    <location>
        <begin position="565"/>
        <end position="662"/>
    </location>
</feature>
<evidence type="ECO:0000256" key="2">
    <source>
        <dbReference type="SAM" id="MobiDB-lite"/>
    </source>
</evidence>
<dbReference type="PANTHER" id="PTHR20959:SF1">
    <property type="entry name" value="TRANSPORT AND GOLGI ORGANIZATION PROTEIN 6 HOMOLOG"/>
    <property type="match status" value="1"/>
</dbReference>
<dbReference type="PANTHER" id="PTHR20959">
    <property type="entry name" value="TRANSPORT AND GOLGI ORGANIZATION PROTEIN 6 FAMILY MEMBER"/>
    <property type="match status" value="1"/>
</dbReference>
<dbReference type="GO" id="GO:0009306">
    <property type="term" value="P:protein secretion"/>
    <property type="evidence" value="ECO:0007669"/>
    <property type="project" value="TreeGrafter"/>
</dbReference>
<feature type="compositionally biased region" description="Basic and acidic residues" evidence="2">
    <location>
        <begin position="690"/>
        <end position="708"/>
    </location>
</feature>